<organism evidence="2 3">
    <name type="scientific">Stephania cephalantha</name>
    <dbReference type="NCBI Taxonomy" id="152367"/>
    <lineage>
        <taxon>Eukaryota</taxon>
        <taxon>Viridiplantae</taxon>
        <taxon>Streptophyta</taxon>
        <taxon>Embryophyta</taxon>
        <taxon>Tracheophyta</taxon>
        <taxon>Spermatophyta</taxon>
        <taxon>Magnoliopsida</taxon>
        <taxon>Ranunculales</taxon>
        <taxon>Menispermaceae</taxon>
        <taxon>Menispermoideae</taxon>
        <taxon>Cissampelideae</taxon>
        <taxon>Stephania</taxon>
    </lineage>
</organism>
<feature type="compositionally biased region" description="Basic and acidic residues" evidence="1">
    <location>
        <begin position="17"/>
        <end position="29"/>
    </location>
</feature>
<protein>
    <submittedName>
        <fullName evidence="2">Uncharacterized protein</fullName>
    </submittedName>
</protein>
<accession>A0AAP0KTZ2</accession>
<name>A0AAP0KTZ2_9MAGN</name>
<sequence>MPNKESFQTPPPLSSVEKPRARDTEPSKEDEIIVEACLNVVEDDLVKLKKFVQNAIGAMEMKFINNLALNYTMLDTRVGRLEQLLKANVAKARPKRQAMKDLEHQMKVGDGTWSEAVKGQTQWRLDAQTKTMVERMAIS</sequence>
<keyword evidence="3" id="KW-1185">Reference proteome</keyword>
<evidence type="ECO:0000313" key="2">
    <source>
        <dbReference type="EMBL" id="KAK9158195.1"/>
    </source>
</evidence>
<evidence type="ECO:0000313" key="3">
    <source>
        <dbReference type="Proteomes" id="UP001419268"/>
    </source>
</evidence>
<dbReference type="EMBL" id="JBBNAG010000002">
    <property type="protein sequence ID" value="KAK9158195.1"/>
    <property type="molecule type" value="Genomic_DNA"/>
</dbReference>
<proteinExistence type="predicted"/>
<dbReference type="Proteomes" id="UP001419268">
    <property type="component" value="Unassembled WGS sequence"/>
</dbReference>
<reference evidence="2 3" key="1">
    <citation type="submission" date="2024-01" db="EMBL/GenBank/DDBJ databases">
        <title>Genome assemblies of Stephania.</title>
        <authorList>
            <person name="Yang L."/>
        </authorList>
    </citation>
    <scope>NUCLEOTIDE SEQUENCE [LARGE SCALE GENOMIC DNA]</scope>
    <source>
        <strain evidence="2">JXDWG</strain>
        <tissue evidence="2">Leaf</tissue>
    </source>
</reference>
<evidence type="ECO:0000256" key="1">
    <source>
        <dbReference type="SAM" id="MobiDB-lite"/>
    </source>
</evidence>
<gene>
    <name evidence="2" type="ORF">Scep_004769</name>
</gene>
<comment type="caution">
    <text evidence="2">The sequence shown here is derived from an EMBL/GenBank/DDBJ whole genome shotgun (WGS) entry which is preliminary data.</text>
</comment>
<feature type="region of interest" description="Disordered" evidence="1">
    <location>
        <begin position="1"/>
        <end position="29"/>
    </location>
</feature>
<dbReference type="AlphaFoldDB" id="A0AAP0KTZ2"/>